<evidence type="ECO:0000313" key="3">
    <source>
        <dbReference type="Proteomes" id="UP000054321"/>
    </source>
</evidence>
<name>A0A0C3GXA5_OIDMZ</name>
<dbReference type="PANTHER" id="PTHR38788:SF3">
    <property type="entry name" value="CLR5 DOMAIN-CONTAINING PROTEIN"/>
    <property type="match status" value="1"/>
</dbReference>
<sequence length="153" mass="18088">MVDVGTRKRKAPTLRASDWEPVKCRIIELHITRNISLPDVQEHIKKEFGFEATLRQYRSRVTQWSLDKNVKKKEMQFIVQKQQERSIFEKDKRNRVFRVRGSVVEPKKINRWKERNRIADDELCPPTPTAGKDQPFQISLPSVNVLSQYPSRS</sequence>
<dbReference type="Pfam" id="PF14420">
    <property type="entry name" value="Clr5"/>
    <property type="match status" value="1"/>
</dbReference>
<dbReference type="InParanoid" id="A0A0C3GXA5"/>
<dbReference type="STRING" id="913774.A0A0C3GXA5"/>
<protein>
    <recommendedName>
        <fullName evidence="1">Clr5 domain-containing protein</fullName>
    </recommendedName>
</protein>
<dbReference type="OrthoDB" id="5986190at2759"/>
<reference evidence="3" key="2">
    <citation type="submission" date="2015-01" db="EMBL/GenBank/DDBJ databases">
        <title>Evolutionary Origins and Diversification of the Mycorrhizal Mutualists.</title>
        <authorList>
            <consortium name="DOE Joint Genome Institute"/>
            <consortium name="Mycorrhizal Genomics Consortium"/>
            <person name="Kohler A."/>
            <person name="Kuo A."/>
            <person name="Nagy L.G."/>
            <person name="Floudas D."/>
            <person name="Copeland A."/>
            <person name="Barry K.W."/>
            <person name="Cichocki N."/>
            <person name="Veneault-Fourrey C."/>
            <person name="LaButti K."/>
            <person name="Lindquist E.A."/>
            <person name="Lipzen A."/>
            <person name="Lundell T."/>
            <person name="Morin E."/>
            <person name="Murat C."/>
            <person name="Riley R."/>
            <person name="Ohm R."/>
            <person name="Sun H."/>
            <person name="Tunlid A."/>
            <person name="Henrissat B."/>
            <person name="Grigoriev I.V."/>
            <person name="Hibbett D.S."/>
            <person name="Martin F."/>
        </authorList>
    </citation>
    <scope>NUCLEOTIDE SEQUENCE [LARGE SCALE GENOMIC DNA]</scope>
    <source>
        <strain evidence="3">Zn</strain>
    </source>
</reference>
<evidence type="ECO:0000259" key="1">
    <source>
        <dbReference type="Pfam" id="PF14420"/>
    </source>
</evidence>
<gene>
    <name evidence="2" type="ORF">OIDMADRAFT_124368</name>
</gene>
<evidence type="ECO:0000313" key="2">
    <source>
        <dbReference type="EMBL" id="KIN00686.1"/>
    </source>
</evidence>
<accession>A0A0C3GXA5</accession>
<reference evidence="2 3" key="1">
    <citation type="submission" date="2014-04" db="EMBL/GenBank/DDBJ databases">
        <authorList>
            <consortium name="DOE Joint Genome Institute"/>
            <person name="Kuo A."/>
            <person name="Martino E."/>
            <person name="Perotto S."/>
            <person name="Kohler A."/>
            <person name="Nagy L.G."/>
            <person name="Floudas D."/>
            <person name="Copeland A."/>
            <person name="Barry K.W."/>
            <person name="Cichocki N."/>
            <person name="Veneault-Fourrey C."/>
            <person name="LaButti K."/>
            <person name="Lindquist E.A."/>
            <person name="Lipzen A."/>
            <person name="Lundell T."/>
            <person name="Morin E."/>
            <person name="Murat C."/>
            <person name="Sun H."/>
            <person name="Tunlid A."/>
            <person name="Henrissat B."/>
            <person name="Grigoriev I.V."/>
            <person name="Hibbett D.S."/>
            <person name="Martin F."/>
            <person name="Nordberg H.P."/>
            <person name="Cantor M.N."/>
            <person name="Hua S.X."/>
        </authorList>
    </citation>
    <scope>NUCLEOTIDE SEQUENCE [LARGE SCALE GENOMIC DNA]</scope>
    <source>
        <strain evidence="2 3">Zn</strain>
    </source>
</reference>
<proteinExistence type="predicted"/>
<organism evidence="2 3">
    <name type="scientific">Oidiodendron maius (strain Zn)</name>
    <dbReference type="NCBI Taxonomy" id="913774"/>
    <lineage>
        <taxon>Eukaryota</taxon>
        <taxon>Fungi</taxon>
        <taxon>Dikarya</taxon>
        <taxon>Ascomycota</taxon>
        <taxon>Pezizomycotina</taxon>
        <taxon>Leotiomycetes</taxon>
        <taxon>Leotiomycetes incertae sedis</taxon>
        <taxon>Myxotrichaceae</taxon>
        <taxon>Oidiodendron</taxon>
    </lineage>
</organism>
<keyword evidence="3" id="KW-1185">Reference proteome</keyword>
<dbReference type="PANTHER" id="PTHR38788">
    <property type="entry name" value="CLR5 DOMAIN-CONTAINING PROTEIN"/>
    <property type="match status" value="1"/>
</dbReference>
<dbReference type="HOGENOM" id="CLU_1932583_0_0_1"/>
<dbReference type="AlphaFoldDB" id="A0A0C3GXA5"/>
<dbReference type="Proteomes" id="UP000054321">
    <property type="component" value="Unassembled WGS sequence"/>
</dbReference>
<dbReference type="EMBL" id="KN832877">
    <property type="protein sequence ID" value="KIN00686.1"/>
    <property type="molecule type" value="Genomic_DNA"/>
</dbReference>
<dbReference type="InterPro" id="IPR025676">
    <property type="entry name" value="Clr5_dom"/>
</dbReference>
<feature type="domain" description="Clr5" evidence="1">
    <location>
        <begin position="16"/>
        <end position="68"/>
    </location>
</feature>